<evidence type="ECO:0000313" key="4">
    <source>
        <dbReference type="Proteomes" id="UP000587472"/>
    </source>
</evidence>
<dbReference type="GO" id="GO:0006107">
    <property type="term" value="P:oxaloacetate metabolic process"/>
    <property type="evidence" value="ECO:0007669"/>
    <property type="project" value="TreeGrafter"/>
</dbReference>
<comment type="pathway">
    <text evidence="1">Carbohydrate biosynthesis; gluconeogenesis.</text>
</comment>
<dbReference type="UniPathway" id="UPA00138"/>
<accession>A0A7K9XL86</accession>
<dbReference type="GO" id="GO:0046327">
    <property type="term" value="P:glycerol biosynthetic process from pyruvate"/>
    <property type="evidence" value="ECO:0007669"/>
    <property type="project" value="TreeGrafter"/>
</dbReference>
<dbReference type="AlphaFoldDB" id="A0A7K9XL86"/>
<dbReference type="GO" id="GO:0019543">
    <property type="term" value="P:propionate catabolic process"/>
    <property type="evidence" value="ECO:0007669"/>
    <property type="project" value="TreeGrafter"/>
</dbReference>
<dbReference type="PANTHER" id="PTHR11561">
    <property type="entry name" value="PHOSPHOENOLPYRUVATE CARBOXYKINASE"/>
    <property type="match status" value="1"/>
</dbReference>
<dbReference type="Pfam" id="PF00821">
    <property type="entry name" value="PEPCK_GTP"/>
    <property type="match status" value="1"/>
</dbReference>
<name>A0A7K9XL86_9GRUI</name>
<feature type="domain" description="Phosphoenolpyruvate carboxykinase C-terminal P-loop" evidence="2">
    <location>
        <begin position="1"/>
        <end position="352"/>
    </location>
</feature>
<dbReference type="GO" id="GO:0005829">
    <property type="term" value="C:cytosol"/>
    <property type="evidence" value="ECO:0007669"/>
    <property type="project" value="TreeGrafter"/>
</dbReference>
<proteinExistence type="predicted"/>
<dbReference type="GO" id="GO:0004613">
    <property type="term" value="F:phosphoenolpyruvate carboxykinase (GTP) activity"/>
    <property type="evidence" value="ECO:0007669"/>
    <property type="project" value="InterPro"/>
</dbReference>
<keyword evidence="4" id="KW-1185">Reference proteome</keyword>
<dbReference type="GO" id="GO:0032869">
    <property type="term" value="P:cellular response to insulin stimulus"/>
    <property type="evidence" value="ECO:0007669"/>
    <property type="project" value="TreeGrafter"/>
</dbReference>
<dbReference type="Gene3D" id="3.90.228.20">
    <property type="match status" value="2"/>
</dbReference>
<dbReference type="PANTHER" id="PTHR11561:SF11">
    <property type="entry name" value="PHOSPHOENOLPYRUVATE CARBOXYKINASE [GTP], MITOCHONDRIAL"/>
    <property type="match status" value="1"/>
</dbReference>
<dbReference type="SUPFAM" id="SSF53795">
    <property type="entry name" value="PEP carboxykinase-like"/>
    <property type="match status" value="1"/>
</dbReference>
<gene>
    <name evidence="3" type="primary">Pck2</name>
    <name evidence="3" type="ORF">PSOCRE_R14830</name>
</gene>
<dbReference type="GO" id="GO:0071333">
    <property type="term" value="P:cellular response to glucose stimulus"/>
    <property type="evidence" value="ECO:0007669"/>
    <property type="project" value="TreeGrafter"/>
</dbReference>
<dbReference type="GO" id="GO:0016301">
    <property type="term" value="F:kinase activity"/>
    <property type="evidence" value="ECO:0007669"/>
    <property type="project" value="UniProtKB-KW"/>
</dbReference>
<organism evidence="3 4">
    <name type="scientific">Psophia crepitans</name>
    <name type="common">common trumpeter</name>
    <dbReference type="NCBI Taxonomy" id="54359"/>
    <lineage>
        <taxon>Eukaryota</taxon>
        <taxon>Metazoa</taxon>
        <taxon>Chordata</taxon>
        <taxon>Craniata</taxon>
        <taxon>Vertebrata</taxon>
        <taxon>Euteleostomi</taxon>
        <taxon>Archelosauria</taxon>
        <taxon>Archosauria</taxon>
        <taxon>Dinosauria</taxon>
        <taxon>Saurischia</taxon>
        <taxon>Theropoda</taxon>
        <taxon>Coelurosauria</taxon>
        <taxon>Aves</taxon>
        <taxon>Neognathae</taxon>
        <taxon>Neoaves</taxon>
        <taxon>Gruiformes</taxon>
        <taxon>Psophiidae</taxon>
        <taxon>Psophia</taxon>
    </lineage>
</organism>
<dbReference type="Proteomes" id="UP000587472">
    <property type="component" value="Unassembled WGS sequence"/>
</dbReference>
<dbReference type="InterPro" id="IPR035077">
    <property type="entry name" value="PEP_carboxykinase_GTP_C"/>
</dbReference>
<dbReference type="PROSITE" id="PS00505">
    <property type="entry name" value="PEPCK_GTP"/>
    <property type="match status" value="1"/>
</dbReference>
<protein>
    <submittedName>
        <fullName evidence="3">PCKGM carboxykinase</fullName>
    </submittedName>
</protein>
<evidence type="ECO:0000313" key="3">
    <source>
        <dbReference type="EMBL" id="NXI98272.1"/>
    </source>
</evidence>
<feature type="non-terminal residue" evidence="3">
    <location>
        <position position="1"/>
    </location>
</feature>
<dbReference type="InterPro" id="IPR018091">
    <property type="entry name" value="PEP_carboxykin_GTP_CS"/>
</dbReference>
<dbReference type="GO" id="GO:0030145">
    <property type="term" value="F:manganese ion binding"/>
    <property type="evidence" value="ECO:0007669"/>
    <property type="project" value="TreeGrafter"/>
</dbReference>
<dbReference type="InterPro" id="IPR008209">
    <property type="entry name" value="PEP_carboxykinase_GTP"/>
</dbReference>
<dbReference type="GO" id="GO:0070365">
    <property type="term" value="P:hepatocyte differentiation"/>
    <property type="evidence" value="ECO:0007669"/>
    <property type="project" value="TreeGrafter"/>
</dbReference>
<keyword evidence="3" id="KW-0418">Kinase</keyword>
<feature type="non-terminal residue" evidence="3">
    <location>
        <position position="356"/>
    </location>
</feature>
<dbReference type="GO" id="GO:0071549">
    <property type="term" value="P:cellular response to dexamethasone stimulus"/>
    <property type="evidence" value="ECO:0007669"/>
    <property type="project" value="TreeGrafter"/>
</dbReference>
<dbReference type="GO" id="GO:0042594">
    <property type="term" value="P:response to starvation"/>
    <property type="evidence" value="ECO:0007669"/>
    <property type="project" value="TreeGrafter"/>
</dbReference>
<keyword evidence="3" id="KW-0808">Transferase</keyword>
<comment type="caution">
    <text evidence="3">The sequence shown here is derived from an EMBL/GenBank/DDBJ whole genome shotgun (WGS) entry which is preliminary data.</text>
</comment>
<sequence>ILGVTDPAGRKRYVAAAFPSACGKTNLAMMTPALPGWRVQCVGDDIAWMKFDAEGRLRAINPESGFFGVAPGTSMRTNPNAMLTIQSNTIFTNVGQTSDGGVYWEGIEQPLTPGTTLTDWLGQAWKPGDPQPCAHPNSRFCAPARQCPIMDPAWEDPEGVPIDAIIFGGRRPEGVPLVYEAFNWRHGVFVGSAMRSEATAAAEHTGRCLLHDPFAMRPFFGYNAGQYLAHWLSIGERAGARLPRIFHVNWFLRDAAGRYLWPGFGHNARVLAWICSRVAGEDNARSTPVGLVPREGALELQGLEGVSYSELFSISKSFWEKETRELRSYFQENFGGDLPREVLQELEALEERVRRM</sequence>
<dbReference type="NCBIfam" id="NF003253">
    <property type="entry name" value="PRK04210.1"/>
    <property type="match status" value="1"/>
</dbReference>
<dbReference type="InterPro" id="IPR013035">
    <property type="entry name" value="PEP_carboxykinase_C"/>
</dbReference>
<dbReference type="EMBL" id="VWZZ01005645">
    <property type="protein sequence ID" value="NXI98272.1"/>
    <property type="molecule type" value="Genomic_DNA"/>
</dbReference>
<reference evidence="3 4" key="1">
    <citation type="submission" date="2019-09" db="EMBL/GenBank/DDBJ databases">
        <title>Bird 10,000 Genomes (B10K) Project - Family phase.</title>
        <authorList>
            <person name="Zhang G."/>
        </authorList>
    </citation>
    <scope>NUCLEOTIDE SEQUENCE [LARGE SCALE GENOMIC DNA]</scope>
    <source>
        <strain evidence="3">B10K-DU-001-60</strain>
        <tissue evidence="3">Muscle</tissue>
    </source>
</reference>
<dbReference type="GO" id="GO:0005525">
    <property type="term" value="F:GTP binding"/>
    <property type="evidence" value="ECO:0007669"/>
    <property type="project" value="InterPro"/>
</dbReference>
<evidence type="ECO:0000256" key="1">
    <source>
        <dbReference type="ARBA" id="ARBA00004742"/>
    </source>
</evidence>
<dbReference type="FunFam" id="3.90.228.20:FF:000005">
    <property type="entry name" value="Phosphoenolpyruvate carboxykinase [GTP], mitochondrial"/>
    <property type="match status" value="1"/>
</dbReference>
<evidence type="ECO:0000259" key="2">
    <source>
        <dbReference type="Pfam" id="PF00821"/>
    </source>
</evidence>
<dbReference type="GO" id="GO:0006094">
    <property type="term" value="P:gluconeogenesis"/>
    <property type="evidence" value="ECO:0007669"/>
    <property type="project" value="UniProtKB-UniPathway"/>
</dbReference>